<organism evidence="2 3">
    <name type="scientific">Tetradesmus obliquus</name>
    <name type="common">Green alga</name>
    <name type="synonym">Acutodesmus obliquus</name>
    <dbReference type="NCBI Taxonomy" id="3088"/>
    <lineage>
        <taxon>Eukaryota</taxon>
        <taxon>Viridiplantae</taxon>
        <taxon>Chlorophyta</taxon>
        <taxon>core chlorophytes</taxon>
        <taxon>Chlorophyceae</taxon>
        <taxon>CS clade</taxon>
        <taxon>Sphaeropleales</taxon>
        <taxon>Scenedesmaceae</taxon>
        <taxon>Tetradesmus</taxon>
    </lineage>
</organism>
<dbReference type="Proteomes" id="UP000256970">
    <property type="component" value="Unassembled WGS sequence"/>
</dbReference>
<dbReference type="AlphaFoldDB" id="A0A383VNT6"/>
<protein>
    <recommendedName>
        <fullName evidence="1">Methyltransferase FkbM domain-containing protein</fullName>
    </recommendedName>
</protein>
<feature type="domain" description="Methyltransferase FkbM" evidence="1">
    <location>
        <begin position="229"/>
        <end position="411"/>
    </location>
</feature>
<dbReference type="Gene3D" id="3.40.50.150">
    <property type="entry name" value="Vaccinia Virus protein VP39"/>
    <property type="match status" value="1"/>
</dbReference>
<accession>A0A383VNT6</accession>
<gene>
    <name evidence="2" type="ORF">BQ4739_LOCUS7606</name>
</gene>
<evidence type="ECO:0000313" key="2">
    <source>
        <dbReference type="EMBL" id="SZX67185.1"/>
    </source>
</evidence>
<dbReference type="Pfam" id="PF05050">
    <property type="entry name" value="Methyltransf_21"/>
    <property type="match status" value="1"/>
</dbReference>
<dbReference type="PANTHER" id="PTHR34203">
    <property type="entry name" value="METHYLTRANSFERASE, FKBM FAMILY PROTEIN"/>
    <property type="match status" value="1"/>
</dbReference>
<dbReference type="InterPro" id="IPR052514">
    <property type="entry name" value="SAM-dependent_MTase"/>
</dbReference>
<dbReference type="EMBL" id="FNXT01000775">
    <property type="protein sequence ID" value="SZX67185.1"/>
    <property type="molecule type" value="Genomic_DNA"/>
</dbReference>
<dbReference type="SUPFAM" id="SSF53335">
    <property type="entry name" value="S-adenosyl-L-methionine-dependent methyltransferases"/>
    <property type="match status" value="1"/>
</dbReference>
<dbReference type="InterPro" id="IPR029063">
    <property type="entry name" value="SAM-dependent_MTases_sf"/>
</dbReference>
<evidence type="ECO:0000259" key="1">
    <source>
        <dbReference type="Pfam" id="PF05050"/>
    </source>
</evidence>
<name>A0A383VNT6_TETOB</name>
<dbReference type="PANTHER" id="PTHR34203:SF13">
    <property type="entry name" value="EXPRESSED PROTEIN"/>
    <property type="match status" value="1"/>
</dbReference>
<dbReference type="NCBIfam" id="TIGR01444">
    <property type="entry name" value="fkbM_fam"/>
    <property type="match status" value="1"/>
</dbReference>
<dbReference type="InterPro" id="IPR006342">
    <property type="entry name" value="FkbM_mtfrase"/>
</dbReference>
<reference evidence="2 3" key="1">
    <citation type="submission" date="2016-10" db="EMBL/GenBank/DDBJ databases">
        <authorList>
            <person name="Cai Z."/>
        </authorList>
    </citation>
    <scope>NUCLEOTIDE SEQUENCE [LARGE SCALE GENOMIC DNA]</scope>
</reference>
<keyword evidence="3" id="KW-1185">Reference proteome</keyword>
<proteinExistence type="predicted"/>
<sequence length="605" mass="64967">MIVGGGIVYCLLASSSSSSSSAKQLITGNGVEQAAAAAAAAAATAGNTTAAAAAAPAVPSSFNPQEAPAEPPLCEDTCFKAKDGVCDDGRFVANMTRGLASRVLCDLGTDCSDCGIWKGKQHSAAWSEPVGPIEYLRRANLSVLARRSAMEPLVYYFAVTDPAHDIDLSTHFANLGSVEPQISHIAYHVLHAPCQKGSSSSSSSSSSSGGVGQQGGTAAAAAAGGLMLDVGANFGWYSIMAAMLGCRVIAWEPVTTFRAFLEYNIARNKLHHRIEVRRSAVVQHPSLPGAANYSVVSPQRGNWGTASVNGSNIDTSVDNQGPYHKLNVTGVTLDQELQQLLQQQQQQRVALLKLDVEGYEPQVLAGASQLLQKQLVDNILLEYSPHIVERTDISNLATMPRMLLSLLVAGFKLGHIARRDFGGREVASLSEPLEMLPSVTATNLKFDLFDCLQMTEQGLMWLRQPCREMTSHNLILDGVPERLHPKSFRSAFEINTNVWASREPRFTPYLEGPAVGAFPAERKLTDSWFIPEWSDAAMGGRSCKNLQQVAADEAMPPPARASLLVSHRCRCGSQKPCEKEEKLADACAQSGRTPFSDDPDFVPDR</sequence>
<evidence type="ECO:0000313" key="3">
    <source>
        <dbReference type="Proteomes" id="UP000256970"/>
    </source>
</evidence>